<evidence type="ECO:0000256" key="2">
    <source>
        <dbReference type="ARBA" id="ARBA00006275"/>
    </source>
</evidence>
<evidence type="ECO:0000259" key="7">
    <source>
        <dbReference type="Pfam" id="PF14322"/>
    </source>
</evidence>
<dbReference type="Gene3D" id="1.25.40.390">
    <property type="match status" value="1"/>
</dbReference>
<evidence type="ECO:0000256" key="5">
    <source>
        <dbReference type="ARBA" id="ARBA00023237"/>
    </source>
</evidence>
<evidence type="ECO:0000256" key="4">
    <source>
        <dbReference type="ARBA" id="ARBA00023136"/>
    </source>
</evidence>
<keyword evidence="5" id="KW-0998">Cell outer membrane</keyword>
<keyword evidence="3" id="KW-0732">Signal</keyword>
<comment type="caution">
    <text evidence="8">The sequence shown here is derived from an EMBL/GenBank/DDBJ whole genome shotgun (WGS) entry which is preliminary data.</text>
</comment>
<gene>
    <name evidence="8" type="ORF">CLV42_110179</name>
</gene>
<protein>
    <submittedName>
        <fullName evidence="8">Putative outer membrane starch-binding protein</fullName>
    </submittedName>
</protein>
<evidence type="ECO:0000256" key="1">
    <source>
        <dbReference type="ARBA" id="ARBA00004442"/>
    </source>
</evidence>
<dbReference type="InterPro" id="IPR012944">
    <property type="entry name" value="SusD_RagB_dom"/>
</dbReference>
<name>A0A2P8FZE8_9BACT</name>
<feature type="domain" description="SusD-like N-terminal" evidence="7">
    <location>
        <begin position="28"/>
        <end position="233"/>
    </location>
</feature>
<dbReference type="EMBL" id="PYGK01000010">
    <property type="protein sequence ID" value="PSL27025.1"/>
    <property type="molecule type" value="Genomic_DNA"/>
</dbReference>
<evidence type="ECO:0000313" key="9">
    <source>
        <dbReference type="Proteomes" id="UP000240978"/>
    </source>
</evidence>
<dbReference type="SUPFAM" id="SSF48452">
    <property type="entry name" value="TPR-like"/>
    <property type="match status" value="1"/>
</dbReference>
<accession>A0A2P8FZE8</accession>
<organism evidence="8 9">
    <name type="scientific">Chitinophaga ginsengisoli</name>
    <dbReference type="NCBI Taxonomy" id="363837"/>
    <lineage>
        <taxon>Bacteria</taxon>
        <taxon>Pseudomonadati</taxon>
        <taxon>Bacteroidota</taxon>
        <taxon>Chitinophagia</taxon>
        <taxon>Chitinophagales</taxon>
        <taxon>Chitinophagaceae</taxon>
        <taxon>Chitinophaga</taxon>
    </lineage>
</organism>
<evidence type="ECO:0000313" key="8">
    <source>
        <dbReference type="EMBL" id="PSL27025.1"/>
    </source>
</evidence>
<dbReference type="AlphaFoldDB" id="A0A2P8FZE8"/>
<dbReference type="InterPro" id="IPR011990">
    <property type="entry name" value="TPR-like_helical_dom_sf"/>
</dbReference>
<dbReference type="Pfam" id="PF07980">
    <property type="entry name" value="SusD_RagB"/>
    <property type="match status" value="1"/>
</dbReference>
<dbReference type="GO" id="GO:0009279">
    <property type="term" value="C:cell outer membrane"/>
    <property type="evidence" value="ECO:0007669"/>
    <property type="project" value="UniProtKB-SubCell"/>
</dbReference>
<dbReference type="InterPro" id="IPR033985">
    <property type="entry name" value="SusD-like_N"/>
</dbReference>
<evidence type="ECO:0000259" key="6">
    <source>
        <dbReference type="Pfam" id="PF07980"/>
    </source>
</evidence>
<comment type="subcellular location">
    <subcellularLocation>
        <location evidence="1">Cell outer membrane</location>
    </subcellularLocation>
</comment>
<dbReference type="Proteomes" id="UP000240978">
    <property type="component" value="Unassembled WGS sequence"/>
</dbReference>
<dbReference type="Pfam" id="PF14322">
    <property type="entry name" value="SusD-like_3"/>
    <property type="match status" value="1"/>
</dbReference>
<keyword evidence="4" id="KW-0472">Membrane</keyword>
<feature type="domain" description="RagB/SusD" evidence="6">
    <location>
        <begin position="364"/>
        <end position="505"/>
    </location>
</feature>
<evidence type="ECO:0000256" key="3">
    <source>
        <dbReference type="ARBA" id="ARBA00022729"/>
    </source>
</evidence>
<sequence length="506" mass="55260">MNLIRKHKTICCCLMTALLTGVTSCSNYLDVRPQGQLDQEASALDPATAQKLVVGVYNTMWEGDMHGFAYVQMTNIASDDADKGSNPTDDSPNSGALDNLTMDASVNTLNSIWRLFFLGVSRANQALASLDASTLDATMKNQLMGEVRFLRAYFYFDLIRFFGGVPKIDRVITPQEANSAAFQTKASVDEIYALIIGDLEYALANVATKGAPNSADGRVSKGAAAGMLAKVMLYRQNWQRAFSLTDSIITQKVGTYGLLDDYFEIWREAGANSKESLFEVQTGINSACEAAIANYAECQAPRAGGKFGWADLGWGFGTPSQSLVDEYDDGDRREAATIIFINPNGTFLWDGFRVPGRDSVENARYNYKSYHSQTAESNCGNRGRLPKNLRILRYGEILLIHAEAALALGNPGAAITDINALHPRAGLGPVGSVTRESIWHERRVELAMEHDRFFDLIRQDALSPGRAAAAFAAHGKTFAAKNKVFPIPQRQIDLGGGNLKQNDGYN</sequence>
<dbReference type="PROSITE" id="PS51257">
    <property type="entry name" value="PROKAR_LIPOPROTEIN"/>
    <property type="match status" value="1"/>
</dbReference>
<dbReference type="OrthoDB" id="636214at2"/>
<comment type="similarity">
    <text evidence="2">Belongs to the SusD family.</text>
</comment>
<keyword evidence="9" id="KW-1185">Reference proteome</keyword>
<dbReference type="CDD" id="cd08977">
    <property type="entry name" value="SusD"/>
    <property type="match status" value="1"/>
</dbReference>
<proteinExistence type="inferred from homology"/>
<reference evidence="8 9" key="1">
    <citation type="submission" date="2018-03" db="EMBL/GenBank/DDBJ databases">
        <title>Genomic Encyclopedia of Archaeal and Bacterial Type Strains, Phase II (KMG-II): from individual species to whole genera.</title>
        <authorList>
            <person name="Goeker M."/>
        </authorList>
    </citation>
    <scope>NUCLEOTIDE SEQUENCE [LARGE SCALE GENOMIC DNA]</scope>
    <source>
        <strain evidence="8 9">DSM 18107</strain>
    </source>
</reference>